<accession>A0AA35S7J3</accession>
<comment type="caution">
    <text evidence="3">The sequence shown here is derived from an EMBL/GenBank/DDBJ whole genome shotgun (WGS) entry which is preliminary data.</text>
</comment>
<feature type="signal peptide" evidence="2">
    <location>
        <begin position="1"/>
        <end position="20"/>
    </location>
</feature>
<organism evidence="3 4">
    <name type="scientific">Geodia barretti</name>
    <name type="common">Barrett's horny sponge</name>
    <dbReference type="NCBI Taxonomy" id="519541"/>
    <lineage>
        <taxon>Eukaryota</taxon>
        <taxon>Metazoa</taxon>
        <taxon>Porifera</taxon>
        <taxon>Demospongiae</taxon>
        <taxon>Heteroscleromorpha</taxon>
        <taxon>Tetractinellida</taxon>
        <taxon>Astrophorina</taxon>
        <taxon>Geodiidae</taxon>
        <taxon>Geodia</taxon>
    </lineage>
</organism>
<gene>
    <name evidence="3" type="ORF">GBAR_LOCUS13761</name>
</gene>
<keyword evidence="1" id="KW-0812">Transmembrane</keyword>
<dbReference type="Proteomes" id="UP001174909">
    <property type="component" value="Unassembled WGS sequence"/>
</dbReference>
<protein>
    <submittedName>
        <fullName evidence="3">Uncharacterized protein</fullName>
    </submittedName>
</protein>
<dbReference type="AlphaFoldDB" id="A0AA35S7J3"/>
<keyword evidence="1" id="KW-0472">Membrane</keyword>
<feature type="chain" id="PRO_5041465226" evidence="2">
    <location>
        <begin position="21"/>
        <end position="302"/>
    </location>
</feature>
<evidence type="ECO:0000313" key="3">
    <source>
        <dbReference type="EMBL" id="CAI8023581.1"/>
    </source>
</evidence>
<keyword evidence="4" id="KW-1185">Reference proteome</keyword>
<keyword evidence="2" id="KW-0732">Signal</keyword>
<dbReference type="EMBL" id="CASHTH010002014">
    <property type="protein sequence ID" value="CAI8023581.1"/>
    <property type="molecule type" value="Genomic_DNA"/>
</dbReference>
<keyword evidence="1" id="KW-1133">Transmembrane helix</keyword>
<sequence>MDGLLLVTVTIVFICSVVSSSRMNVEENCVRMVQKSGKKSYITAEYSCYTHTAPCGPSCNPFCQCQRAHEEIQYVQRFVTYYFMEAECCDGYKEVMEGDQVKCEPYSEVFFQLLFTNGNLDECLNWKLIFDSHKVAESFSKGLRNTLSSICSCDVPSSNVADIQLLCINQLPLVHIYHGRIVATNDRNASQLAGDIRRVALERRSISILGEQFQALDNCTCCNIIEESELGSRNAAEMCIRETHGSETLNSGEKAGIAIATTVFALFSIIVAIAVGWKCKRRLRRDNYGQVGQNRGQEGPGR</sequence>
<evidence type="ECO:0000256" key="2">
    <source>
        <dbReference type="SAM" id="SignalP"/>
    </source>
</evidence>
<evidence type="ECO:0000313" key="4">
    <source>
        <dbReference type="Proteomes" id="UP001174909"/>
    </source>
</evidence>
<evidence type="ECO:0000256" key="1">
    <source>
        <dbReference type="SAM" id="Phobius"/>
    </source>
</evidence>
<reference evidence="3" key="1">
    <citation type="submission" date="2023-03" db="EMBL/GenBank/DDBJ databases">
        <authorList>
            <person name="Steffen K."/>
            <person name="Cardenas P."/>
        </authorList>
    </citation>
    <scope>NUCLEOTIDE SEQUENCE</scope>
</reference>
<proteinExistence type="predicted"/>
<feature type="transmembrane region" description="Helical" evidence="1">
    <location>
        <begin position="255"/>
        <end position="277"/>
    </location>
</feature>
<name>A0AA35S7J3_GEOBA</name>